<keyword evidence="2" id="KW-1185">Reference proteome</keyword>
<proteinExistence type="predicted"/>
<dbReference type="EMBL" id="AUPC02000182">
    <property type="protein sequence ID" value="POG66841.1"/>
    <property type="molecule type" value="Genomic_DNA"/>
</dbReference>
<dbReference type="VEuPathDB" id="FungiDB:RhiirFUN_018568"/>
<dbReference type="Proteomes" id="UP000018888">
    <property type="component" value="Unassembled WGS sequence"/>
</dbReference>
<evidence type="ECO:0000313" key="2">
    <source>
        <dbReference type="Proteomes" id="UP000018888"/>
    </source>
</evidence>
<sequence length="656" mass="79194">MTSISKKQCSKCYQHFDTNFFTSKTGRDLKTYINCQEQAATVYRTHYLNDKDQLEQLYWNNVKKKLYDKIVEIGSNEYLENKENGVLFSCILIIKNELLKEEPCNISKQVAKLVEQADGYYYIYKDHYLSKKSDGIYTYWYYCSQCQQLAKKPRKNEDLNKQRDREYIKRFDCNGLITISINMNTFLVTIHLKHDILHKRPERYAVSDTIKEKIKQYINFTPKDIFRQLEQENPDLNQKQVHAWWANFIKQKYIRDKNNQLKSAKLLLEEYNYEIILVNIEGEINYLGFITPFFELLSTNKEIVVDATYKTNALDFELYSVIGQSDGTGFALAYLLLDSIKKNDALKKKFSDNTYPKTTTYSSYDAHETFDFIDIEFYPVISNQKEKNFIFCPKDLRPKIIELLETHLHRHPLIPNCAGEFLSKEDIWKLSVQEIYEFCFKYDLRYVWAYLWINWYQKKMWILWSRAAIEDQICIFRTTMLMESHWKVIKRDFLPKFFRPRIDLLIYIIISRLIPHHQQQYQKYLNEREHISWKKDFKREWKKLENVKINNFYLTDTTRWICSCLSFARNRFFICKHLVQQYGRPESFYDVHRQERYPFIFFNTMETTSESDIVLIENDNIQKENDNIQKGILQDVTNIEDDDKNETDKIFDEYEE</sequence>
<gene>
    <name evidence="1" type="ORF">GLOIN_2v1780035</name>
</gene>
<dbReference type="VEuPathDB" id="FungiDB:RhiirFUN_018567"/>
<dbReference type="AlphaFoldDB" id="A0A2P4PN74"/>
<comment type="caution">
    <text evidence="1">The sequence shown here is derived from an EMBL/GenBank/DDBJ whole genome shotgun (WGS) entry which is preliminary data.</text>
</comment>
<name>A0A2P4PN74_RHIID</name>
<evidence type="ECO:0008006" key="3">
    <source>
        <dbReference type="Google" id="ProtNLM"/>
    </source>
</evidence>
<accession>A0A2P4PN74</accession>
<organism evidence="1 2">
    <name type="scientific">Rhizophagus irregularis (strain DAOM 181602 / DAOM 197198 / MUCL 43194)</name>
    <name type="common">Arbuscular mycorrhizal fungus</name>
    <name type="synonym">Glomus intraradices</name>
    <dbReference type="NCBI Taxonomy" id="747089"/>
    <lineage>
        <taxon>Eukaryota</taxon>
        <taxon>Fungi</taxon>
        <taxon>Fungi incertae sedis</taxon>
        <taxon>Mucoromycota</taxon>
        <taxon>Glomeromycotina</taxon>
        <taxon>Glomeromycetes</taxon>
        <taxon>Glomerales</taxon>
        <taxon>Glomeraceae</taxon>
        <taxon>Rhizophagus</taxon>
    </lineage>
</organism>
<evidence type="ECO:0000313" key="1">
    <source>
        <dbReference type="EMBL" id="POG66841.1"/>
    </source>
</evidence>
<protein>
    <recommendedName>
        <fullName evidence="3">SWIM-type domain-containing protein</fullName>
    </recommendedName>
</protein>
<reference evidence="1 2" key="1">
    <citation type="journal article" date="2013" name="Proc. Natl. Acad. Sci. U.S.A.">
        <title>Genome of an arbuscular mycorrhizal fungus provides insight into the oldest plant symbiosis.</title>
        <authorList>
            <person name="Tisserant E."/>
            <person name="Malbreil M."/>
            <person name="Kuo A."/>
            <person name="Kohler A."/>
            <person name="Symeonidi A."/>
            <person name="Balestrini R."/>
            <person name="Charron P."/>
            <person name="Duensing N."/>
            <person name="Frei Dit Frey N."/>
            <person name="Gianinazzi-Pearson V."/>
            <person name="Gilbert L.B."/>
            <person name="Handa Y."/>
            <person name="Herr J.R."/>
            <person name="Hijri M."/>
            <person name="Koul R."/>
            <person name="Kawaguchi M."/>
            <person name="Krajinski F."/>
            <person name="Lammers P.J."/>
            <person name="Masclaux F.G."/>
            <person name="Murat C."/>
            <person name="Morin E."/>
            <person name="Ndikumana S."/>
            <person name="Pagni M."/>
            <person name="Petitpierre D."/>
            <person name="Requena N."/>
            <person name="Rosikiewicz P."/>
            <person name="Riley R."/>
            <person name="Saito K."/>
            <person name="San Clemente H."/>
            <person name="Shapiro H."/>
            <person name="van Tuinen D."/>
            <person name="Becard G."/>
            <person name="Bonfante P."/>
            <person name="Paszkowski U."/>
            <person name="Shachar-Hill Y.Y."/>
            <person name="Tuskan G.A."/>
            <person name="Young P.W."/>
            <person name="Sanders I.R."/>
            <person name="Henrissat B."/>
            <person name="Rensing S.A."/>
            <person name="Grigoriev I.V."/>
            <person name="Corradi N."/>
            <person name="Roux C."/>
            <person name="Martin F."/>
        </authorList>
    </citation>
    <scope>NUCLEOTIDE SEQUENCE [LARGE SCALE GENOMIC DNA]</scope>
    <source>
        <strain evidence="1 2">DAOM 197198</strain>
    </source>
</reference>
<reference evidence="1 2" key="2">
    <citation type="journal article" date="2018" name="New Phytol.">
        <title>High intraspecific genome diversity in the model arbuscular mycorrhizal symbiont Rhizophagus irregularis.</title>
        <authorList>
            <person name="Chen E.C.H."/>
            <person name="Morin E."/>
            <person name="Beaudet D."/>
            <person name="Noel J."/>
            <person name="Yildirir G."/>
            <person name="Ndikumana S."/>
            <person name="Charron P."/>
            <person name="St-Onge C."/>
            <person name="Giorgi J."/>
            <person name="Kruger M."/>
            <person name="Marton T."/>
            <person name="Ropars J."/>
            <person name="Grigoriev I.V."/>
            <person name="Hainaut M."/>
            <person name="Henrissat B."/>
            <person name="Roux C."/>
            <person name="Martin F."/>
            <person name="Corradi N."/>
        </authorList>
    </citation>
    <scope>NUCLEOTIDE SEQUENCE [LARGE SCALE GENOMIC DNA]</scope>
    <source>
        <strain evidence="1 2">DAOM 197198</strain>
    </source>
</reference>